<keyword evidence="3 6" id="KW-0547">Nucleotide-binding</keyword>
<dbReference type="RefSeq" id="WP_102936195.1">
    <property type="nucleotide sequence ID" value="NZ_LJIW01000002.1"/>
</dbReference>
<dbReference type="EMBL" id="LJIW01000002">
    <property type="protein sequence ID" value="PNG90454.1"/>
    <property type="molecule type" value="Genomic_DNA"/>
</dbReference>
<reference evidence="8 9" key="1">
    <citation type="submission" date="2015-09" db="EMBL/GenBank/DDBJ databases">
        <title>Genome sequence, genome mining and natural product profiling of a biocontrol bacterium Streptomyces malaysiensis F913.</title>
        <authorList>
            <person name="Xu Y."/>
            <person name="Wei J."/>
            <person name="Xie J."/>
            <person name="Li T."/>
            <person name="Zhou Z."/>
        </authorList>
    </citation>
    <scope>NUCLEOTIDE SEQUENCE [LARGE SCALE GENOMIC DNA]</scope>
    <source>
        <strain evidence="8 9">F913</strain>
    </source>
</reference>
<dbReference type="InterPro" id="IPR011761">
    <property type="entry name" value="ATP-grasp"/>
</dbReference>
<dbReference type="Pfam" id="PF18603">
    <property type="entry name" value="LAL_C2"/>
    <property type="match status" value="1"/>
</dbReference>
<dbReference type="Proteomes" id="UP000236520">
    <property type="component" value="Unassembled WGS sequence"/>
</dbReference>
<dbReference type="PANTHER" id="PTHR43585:SF2">
    <property type="entry name" value="ATP-GRASP ENZYME FSQD"/>
    <property type="match status" value="1"/>
</dbReference>
<dbReference type="SUPFAM" id="SSF56059">
    <property type="entry name" value="Glutathione synthetase ATP-binding domain-like"/>
    <property type="match status" value="1"/>
</dbReference>
<dbReference type="PANTHER" id="PTHR43585">
    <property type="entry name" value="FUMIPYRROLE BIOSYNTHESIS PROTEIN C"/>
    <property type="match status" value="1"/>
</dbReference>
<protein>
    <recommendedName>
        <fullName evidence="7">ATP-grasp domain-containing protein</fullName>
    </recommendedName>
</protein>
<dbReference type="InterPro" id="IPR036052">
    <property type="entry name" value="TrpB-like_PALP_sf"/>
</dbReference>
<dbReference type="Pfam" id="PF00291">
    <property type="entry name" value="PALP"/>
    <property type="match status" value="1"/>
</dbReference>
<keyword evidence="4 6" id="KW-0067">ATP-binding</keyword>
<dbReference type="Gene3D" id="3.30.470.20">
    <property type="entry name" value="ATP-grasp fold, B domain"/>
    <property type="match status" value="1"/>
</dbReference>
<feature type="domain" description="ATP-grasp" evidence="7">
    <location>
        <begin position="448"/>
        <end position="647"/>
    </location>
</feature>
<name>A0A2J7YR12_STRMQ</name>
<dbReference type="PROSITE" id="PS50975">
    <property type="entry name" value="ATP_GRASP"/>
    <property type="match status" value="1"/>
</dbReference>
<evidence type="ECO:0000256" key="6">
    <source>
        <dbReference type="PROSITE-ProRule" id="PRU00409"/>
    </source>
</evidence>
<evidence type="ECO:0000256" key="2">
    <source>
        <dbReference type="ARBA" id="ARBA00022598"/>
    </source>
</evidence>
<evidence type="ECO:0000256" key="5">
    <source>
        <dbReference type="ARBA" id="ARBA00022898"/>
    </source>
</evidence>
<dbReference type="GO" id="GO:0016874">
    <property type="term" value="F:ligase activity"/>
    <property type="evidence" value="ECO:0007669"/>
    <property type="project" value="UniProtKB-KW"/>
</dbReference>
<keyword evidence="5" id="KW-0663">Pyridoxal phosphate</keyword>
<evidence type="ECO:0000313" key="9">
    <source>
        <dbReference type="Proteomes" id="UP000236520"/>
    </source>
</evidence>
<dbReference type="InterPro" id="IPR052032">
    <property type="entry name" value="ATP-dep_AA_Ligase"/>
</dbReference>
<dbReference type="CDD" id="cd01561">
    <property type="entry name" value="CBS_like"/>
    <property type="match status" value="1"/>
</dbReference>
<dbReference type="Gene3D" id="3.40.50.20">
    <property type="match status" value="1"/>
</dbReference>
<dbReference type="Pfam" id="PF13535">
    <property type="entry name" value="ATP-grasp_4"/>
    <property type="match status" value="1"/>
</dbReference>
<dbReference type="InterPro" id="IPR001926">
    <property type="entry name" value="TrpB-like_PALP"/>
</dbReference>
<evidence type="ECO:0000256" key="3">
    <source>
        <dbReference type="ARBA" id="ARBA00022741"/>
    </source>
</evidence>
<evidence type="ECO:0000256" key="4">
    <source>
        <dbReference type="ARBA" id="ARBA00022840"/>
    </source>
</evidence>
<sequence>MRHDTLIDAIGNTPVVRLRMDVPEGVEVYAKLEMHNPYAMKDRVARRMILQARRTGALTDGAPIVESSSGTMALGIALVGTYLGHPVHIVSDPRIDPVTLAKLTAMGCTVHIVEAMTSQGWQSARLERLAELVQDLPGAYWPRQYSNPDNPAAYRALAEELMDDLGTVDVLVGSVGSGGSLCGTSAALLERLPDLKVVGVDCVGSVLFGQPDMATRKQSGLGNSLFPDNIDYRLIDEVHWLSDDEAFDATHGLAREQKIFAGNTSGSVYRVLSHLAARAAPGTRLVGIMPDRGDRYADSVYRHQPSGPIAQAPARVAFGTTVTSWSYASIPRHDRPVLVFLESNTTGTGTLALRTATRLGFAPILLTADPGRYAAFGTAGCPTVTCDTEDPTAVLDAVRGAADGRTVAGATTTSDFYLEHTARLAGSLGLPGHAPATAAACRNKALTRAALRNAGVPQPAHAVVADIAGVPEAVARVGVPCVVKPVDGSGSQDVRWCPDEATAVEHAARVLAVTENVRGQKSAGEALVEEFVGGAEYSVEMFCTGGEAVCVGVTRRTMTPLPHFVETGHLFPAGLPAARQAELAEAARQALKAVGFEHGPAHIEMRLTPVGPVVIEINGRLAGGMIPEIVRAATGLDLLEQQVRAATGLPTYLEPARSRQAGLRFLTAGDVGRLVAITGTAAAERVPGVVAVVTTGTPGRAVRPPRDAYDRLGHIIAVGDTPQEVEATLDTAMALVRVETSAG</sequence>
<evidence type="ECO:0000256" key="1">
    <source>
        <dbReference type="ARBA" id="ARBA00001933"/>
    </source>
</evidence>
<dbReference type="SMART" id="SM01209">
    <property type="entry name" value="GARS_A"/>
    <property type="match status" value="1"/>
</dbReference>
<keyword evidence="2" id="KW-0436">Ligase</keyword>
<proteinExistence type="predicted"/>
<comment type="caution">
    <text evidence="8">The sequence shown here is derived from an EMBL/GenBank/DDBJ whole genome shotgun (WGS) entry which is preliminary data.</text>
</comment>
<dbReference type="AlphaFoldDB" id="A0A2J7YR12"/>
<evidence type="ECO:0000313" key="8">
    <source>
        <dbReference type="EMBL" id="PNG90454.1"/>
    </source>
</evidence>
<dbReference type="Gene3D" id="3.40.50.1100">
    <property type="match status" value="2"/>
</dbReference>
<organism evidence="8 9">
    <name type="scientific">Streptomyces malaysiensis</name>
    <dbReference type="NCBI Taxonomy" id="92644"/>
    <lineage>
        <taxon>Bacteria</taxon>
        <taxon>Bacillati</taxon>
        <taxon>Actinomycetota</taxon>
        <taxon>Actinomycetes</taxon>
        <taxon>Kitasatosporales</taxon>
        <taxon>Streptomycetaceae</taxon>
        <taxon>Streptomyces</taxon>
        <taxon>Streptomyces violaceusniger group</taxon>
    </lineage>
</organism>
<evidence type="ECO:0000259" key="7">
    <source>
        <dbReference type="PROSITE" id="PS50975"/>
    </source>
</evidence>
<dbReference type="GO" id="GO:0005524">
    <property type="term" value="F:ATP binding"/>
    <property type="evidence" value="ECO:0007669"/>
    <property type="project" value="UniProtKB-UniRule"/>
</dbReference>
<gene>
    <name evidence="8" type="ORF">SMF913_25919</name>
</gene>
<dbReference type="GO" id="GO:0046872">
    <property type="term" value="F:metal ion binding"/>
    <property type="evidence" value="ECO:0007669"/>
    <property type="project" value="InterPro"/>
</dbReference>
<keyword evidence="9" id="KW-1185">Reference proteome</keyword>
<dbReference type="InterPro" id="IPR040570">
    <property type="entry name" value="LAL_C2"/>
</dbReference>
<dbReference type="SUPFAM" id="SSF53686">
    <property type="entry name" value="Tryptophan synthase beta subunit-like PLP-dependent enzymes"/>
    <property type="match status" value="1"/>
</dbReference>
<comment type="cofactor">
    <cofactor evidence="1">
        <name>pyridoxal 5'-phosphate</name>
        <dbReference type="ChEBI" id="CHEBI:597326"/>
    </cofactor>
</comment>
<accession>A0A2J7YR12</accession>
<dbReference type="GO" id="GO:1901605">
    <property type="term" value="P:alpha-amino acid metabolic process"/>
    <property type="evidence" value="ECO:0007669"/>
    <property type="project" value="UniProtKB-ARBA"/>
</dbReference>